<evidence type="ECO:0000313" key="6">
    <source>
        <dbReference type="Proteomes" id="UP000029393"/>
    </source>
</evidence>
<dbReference type="CDD" id="cd00090">
    <property type="entry name" value="HTH_ARSR"/>
    <property type="match status" value="1"/>
</dbReference>
<accession>A0A091AR98</accession>
<comment type="caution">
    <text evidence="5">The sequence shown here is derived from an EMBL/GenBank/DDBJ whole genome shotgun (WGS) entry which is preliminary data.</text>
</comment>
<evidence type="ECO:0000256" key="2">
    <source>
        <dbReference type="ARBA" id="ARBA00023125"/>
    </source>
</evidence>
<dbReference type="eggNOG" id="COG0640">
    <property type="taxonomic scope" value="Bacteria"/>
</dbReference>
<dbReference type="GO" id="GO:0003677">
    <property type="term" value="F:DNA binding"/>
    <property type="evidence" value="ECO:0007669"/>
    <property type="project" value="UniProtKB-KW"/>
</dbReference>
<name>A0A091AR98_9GAMM</name>
<dbReference type="RefSeq" id="WP_034215138.1">
    <property type="nucleotide sequence ID" value="NZ_AVCK01000063.1"/>
</dbReference>
<dbReference type="Pfam" id="PF12840">
    <property type="entry name" value="HTH_20"/>
    <property type="match status" value="1"/>
</dbReference>
<keyword evidence="3" id="KW-0804">Transcription</keyword>
<protein>
    <recommendedName>
        <fullName evidence="4">HTH arsR-type domain-containing protein</fullName>
    </recommendedName>
</protein>
<dbReference type="AlphaFoldDB" id="A0A091AR98"/>
<dbReference type="EMBL" id="AVCK01000063">
    <property type="protein sequence ID" value="KFN41677.1"/>
    <property type="molecule type" value="Genomic_DNA"/>
</dbReference>
<dbReference type="InterPro" id="IPR001845">
    <property type="entry name" value="HTH_ArsR_DNA-bd_dom"/>
</dbReference>
<dbReference type="GO" id="GO:0003700">
    <property type="term" value="F:DNA-binding transcription factor activity"/>
    <property type="evidence" value="ECO:0007669"/>
    <property type="project" value="InterPro"/>
</dbReference>
<dbReference type="Proteomes" id="UP000029393">
    <property type="component" value="Unassembled WGS sequence"/>
</dbReference>
<dbReference type="OrthoDB" id="5297460at2"/>
<dbReference type="InterPro" id="IPR036390">
    <property type="entry name" value="WH_DNA-bd_sf"/>
</dbReference>
<gene>
    <name evidence="5" type="ORF">N787_05250</name>
</gene>
<dbReference type="InterPro" id="IPR036388">
    <property type="entry name" value="WH-like_DNA-bd_sf"/>
</dbReference>
<dbReference type="SMART" id="SM00418">
    <property type="entry name" value="HTH_ARSR"/>
    <property type="match status" value="1"/>
</dbReference>
<dbReference type="STRING" id="1384056.N787_05250"/>
<evidence type="ECO:0000259" key="4">
    <source>
        <dbReference type="PROSITE" id="PS50987"/>
    </source>
</evidence>
<keyword evidence="6" id="KW-1185">Reference proteome</keyword>
<organism evidence="5 6">
    <name type="scientific">Arenimonas metalli CF5-1</name>
    <dbReference type="NCBI Taxonomy" id="1384056"/>
    <lineage>
        <taxon>Bacteria</taxon>
        <taxon>Pseudomonadati</taxon>
        <taxon>Pseudomonadota</taxon>
        <taxon>Gammaproteobacteria</taxon>
        <taxon>Lysobacterales</taxon>
        <taxon>Lysobacteraceae</taxon>
        <taxon>Arenimonas</taxon>
    </lineage>
</organism>
<reference evidence="5 6" key="1">
    <citation type="submission" date="2013-09" db="EMBL/GenBank/DDBJ databases">
        <title>Genome sequencing of Arenimonas metalli.</title>
        <authorList>
            <person name="Chen F."/>
            <person name="Wang G."/>
        </authorList>
    </citation>
    <scope>NUCLEOTIDE SEQUENCE [LARGE SCALE GENOMIC DNA]</scope>
    <source>
        <strain evidence="5 6">CF5-1</strain>
    </source>
</reference>
<dbReference type="InterPro" id="IPR051011">
    <property type="entry name" value="Metal_resp_trans_reg"/>
</dbReference>
<keyword evidence="1" id="KW-0805">Transcription regulation</keyword>
<dbReference type="PATRIC" id="fig|1384056.3.peg.2565"/>
<proteinExistence type="predicted"/>
<dbReference type="InterPro" id="IPR011991">
    <property type="entry name" value="ArsR-like_HTH"/>
</dbReference>
<sequence length="112" mass="11622">METNSALAALSALAQPHRLAVFRHLVQLGPDGAFAGDLAAHLAIPPNTLSFHLKALQQAGLIQPEPLGRNIRYRADFEAMRGLVGFLTENCCGGDAALCAPADGPAKASGCC</sequence>
<dbReference type="PROSITE" id="PS50987">
    <property type="entry name" value="HTH_ARSR_2"/>
    <property type="match status" value="1"/>
</dbReference>
<evidence type="ECO:0000313" key="5">
    <source>
        <dbReference type="EMBL" id="KFN41677.1"/>
    </source>
</evidence>
<evidence type="ECO:0000256" key="1">
    <source>
        <dbReference type="ARBA" id="ARBA00023015"/>
    </source>
</evidence>
<dbReference type="PRINTS" id="PR00778">
    <property type="entry name" value="HTHARSR"/>
</dbReference>
<dbReference type="NCBIfam" id="NF033788">
    <property type="entry name" value="HTH_metalloreg"/>
    <property type="match status" value="1"/>
</dbReference>
<keyword evidence="2" id="KW-0238">DNA-binding</keyword>
<dbReference type="SUPFAM" id="SSF46785">
    <property type="entry name" value="Winged helix' DNA-binding domain"/>
    <property type="match status" value="1"/>
</dbReference>
<dbReference type="PANTHER" id="PTHR43132">
    <property type="entry name" value="ARSENICAL RESISTANCE OPERON REPRESSOR ARSR-RELATED"/>
    <property type="match status" value="1"/>
</dbReference>
<feature type="domain" description="HTH arsR-type" evidence="4">
    <location>
        <begin position="1"/>
        <end position="95"/>
    </location>
</feature>
<dbReference type="Gene3D" id="1.10.10.10">
    <property type="entry name" value="Winged helix-like DNA-binding domain superfamily/Winged helix DNA-binding domain"/>
    <property type="match status" value="1"/>
</dbReference>
<dbReference type="PANTHER" id="PTHR43132:SF2">
    <property type="entry name" value="ARSENICAL RESISTANCE OPERON REPRESSOR ARSR-RELATED"/>
    <property type="match status" value="1"/>
</dbReference>
<evidence type="ECO:0000256" key="3">
    <source>
        <dbReference type="ARBA" id="ARBA00023163"/>
    </source>
</evidence>